<dbReference type="Gene3D" id="1.10.10.10">
    <property type="entry name" value="Winged helix-like DNA-binding domain superfamily/Winged helix DNA-binding domain"/>
    <property type="match status" value="1"/>
</dbReference>
<sequence>MAKEKTNLLELSEINIFNIVVQSGSFSAAASKLFMTPPAVMNRINNLEKSLGVSLFKRTAQGVSLTDSGKILYENAPQLIQANNELVNLVRQSALKTQYIVRVGSSTINPVSNLSNLWSKISDKLPQYHLQFIPLENNRFKFPETYYHMGDQVDLLFSPYGMDSVRKNINFYEMGKFNFTIMMHTNDPLAKKSKIELSDLNHANFYIMPSGMSKEIDKIYKDIDKQKLKINMIITDAHYTVNTFNKFSTRTGYLLSLNCWDNVLPGLISRPLNVPFQLPYGFITAKNPERHIKLFIEILQAEI</sequence>
<feature type="domain" description="HTH lysR-type" evidence="5">
    <location>
        <begin position="9"/>
        <end position="66"/>
    </location>
</feature>
<evidence type="ECO:0000256" key="4">
    <source>
        <dbReference type="ARBA" id="ARBA00023163"/>
    </source>
</evidence>
<name>A0A2P4R526_9LACO</name>
<keyword evidence="2" id="KW-0805">Transcription regulation</keyword>
<comment type="caution">
    <text evidence="6">The sequence shown here is derived from an EMBL/GenBank/DDBJ whole genome shotgun (WGS) entry which is preliminary data.</text>
</comment>
<dbReference type="PROSITE" id="PS50931">
    <property type="entry name" value="HTH_LYSR"/>
    <property type="match status" value="1"/>
</dbReference>
<reference evidence="6" key="1">
    <citation type="submission" date="2018-01" db="EMBL/GenBank/DDBJ databases">
        <title>Genome sequnecing of Lactobacillus formosensis KACC 18721.</title>
        <authorList>
            <person name="Kim S.-J."/>
            <person name="Heo J."/>
        </authorList>
    </citation>
    <scope>NUCLEOTIDE SEQUENCE</scope>
    <source>
        <strain evidence="6">KACC 18721</strain>
    </source>
</reference>
<dbReference type="GO" id="GO:0003677">
    <property type="term" value="F:DNA binding"/>
    <property type="evidence" value="ECO:0007669"/>
    <property type="project" value="UniProtKB-KW"/>
</dbReference>
<evidence type="ECO:0000256" key="3">
    <source>
        <dbReference type="ARBA" id="ARBA00023125"/>
    </source>
</evidence>
<dbReference type="GO" id="GO:0032993">
    <property type="term" value="C:protein-DNA complex"/>
    <property type="evidence" value="ECO:0007669"/>
    <property type="project" value="TreeGrafter"/>
</dbReference>
<protein>
    <submittedName>
        <fullName evidence="6">LysR family transcriptional regulator</fullName>
    </submittedName>
</protein>
<dbReference type="GO" id="GO:0003700">
    <property type="term" value="F:DNA-binding transcription factor activity"/>
    <property type="evidence" value="ECO:0007669"/>
    <property type="project" value="InterPro"/>
</dbReference>
<dbReference type="EMBL" id="PPWZ01000061">
    <property type="protein sequence ID" value="POH36363.1"/>
    <property type="molecule type" value="Genomic_DNA"/>
</dbReference>
<dbReference type="InterPro" id="IPR036390">
    <property type="entry name" value="WH_DNA-bd_sf"/>
</dbReference>
<evidence type="ECO:0000259" key="5">
    <source>
        <dbReference type="PROSITE" id="PS50931"/>
    </source>
</evidence>
<dbReference type="SUPFAM" id="SSF46785">
    <property type="entry name" value="Winged helix' DNA-binding domain"/>
    <property type="match status" value="1"/>
</dbReference>
<evidence type="ECO:0000256" key="2">
    <source>
        <dbReference type="ARBA" id="ARBA00023015"/>
    </source>
</evidence>
<accession>A0A2P4R526</accession>
<dbReference type="Pfam" id="PF00126">
    <property type="entry name" value="HTH_1"/>
    <property type="match status" value="1"/>
</dbReference>
<comment type="similarity">
    <text evidence="1">Belongs to the LysR transcriptional regulatory family.</text>
</comment>
<dbReference type="InterPro" id="IPR000847">
    <property type="entry name" value="LysR_HTH_N"/>
</dbReference>
<dbReference type="PRINTS" id="PR00039">
    <property type="entry name" value="HTHLYSR"/>
</dbReference>
<dbReference type="PANTHER" id="PTHR30346">
    <property type="entry name" value="TRANSCRIPTIONAL DUAL REGULATOR HCAR-RELATED"/>
    <property type="match status" value="1"/>
</dbReference>
<dbReference type="AlphaFoldDB" id="A0A2P4R526"/>
<keyword evidence="4" id="KW-0804">Transcription</keyword>
<dbReference type="PANTHER" id="PTHR30346:SF28">
    <property type="entry name" value="HTH-TYPE TRANSCRIPTIONAL REGULATOR CYNR"/>
    <property type="match status" value="1"/>
</dbReference>
<proteinExistence type="inferred from homology"/>
<organism evidence="6">
    <name type="scientific">Companilactobacillus formosensis</name>
    <dbReference type="NCBI Taxonomy" id="1617889"/>
    <lineage>
        <taxon>Bacteria</taxon>
        <taxon>Bacillati</taxon>
        <taxon>Bacillota</taxon>
        <taxon>Bacilli</taxon>
        <taxon>Lactobacillales</taxon>
        <taxon>Lactobacillaceae</taxon>
        <taxon>Companilactobacillus</taxon>
    </lineage>
</organism>
<gene>
    <name evidence="6" type="ORF">C2R26_08770</name>
</gene>
<dbReference type="FunFam" id="1.10.10.10:FF:000001">
    <property type="entry name" value="LysR family transcriptional regulator"/>
    <property type="match status" value="1"/>
</dbReference>
<evidence type="ECO:0000256" key="1">
    <source>
        <dbReference type="ARBA" id="ARBA00009437"/>
    </source>
</evidence>
<dbReference type="InterPro" id="IPR036388">
    <property type="entry name" value="WH-like_DNA-bd_sf"/>
</dbReference>
<evidence type="ECO:0000313" key="6">
    <source>
        <dbReference type="EMBL" id="POH36363.1"/>
    </source>
</evidence>
<keyword evidence="3" id="KW-0238">DNA-binding</keyword>